<evidence type="ECO:0000256" key="6">
    <source>
        <dbReference type="ARBA" id="ARBA00022807"/>
    </source>
</evidence>
<gene>
    <name evidence="9" type="ORF">BT63DRAFT_464218</name>
</gene>
<organism evidence="9 10">
    <name type="scientific">Microthyrium microscopicum</name>
    <dbReference type="NCBI Taxonomy" id="703497"/>
    <lineage>
        <taxon>Eukaryota</taxon>
        <taxon>Fungi</taxon>
        <taxon>Dikarya</taxon>
        <taxon>Ascomycota</taxon>
        <taxon>Pezizomycotina</taxon>
        <taxon>Dothideomycetes</taxon>
        <taxon>Dothideomycetes incertae sedis</taxon>
        <taxon>Microthyriales</taxon>
        <taxon>Microthyriaceae</taxon>
        <taxon>Microthyrium</taxon>
    </lineage>
</organism>
<dbReference type="Pfam" id="PF13446">
    <property type="entry name" value="RPT"/>
    <property type="match status" value="2"/>
</dbReference>
<dbReference type="Gene3D" id="3.90.70.10">
    <property type="entry name" value="Cysteine proteinases"/>
    <property type="match status" value="1"/>
</dbReference>
<dbReference type="EMBL" id="MU004241">
    <property type="protein sequence ID" value="KAF2664959.1"/>
    <property type="molecule type" value="Genomic_DNA"/>
</dbReference>
<feature type="domain" description="USP" evidence="8">
    <location>
        <begin position="611"/>
        <end position="1092"/>
    </location>
</feature>
<evidence type="ECO:0000256" key="7">
    <source>
        <dbReference type="SAM" id="MobiDB-lite"/>
    </source>
</evidence>
<protein>
    <recommendedName>
        <fullName evidence="2">ubiquitinyl hydrolase 1</fullName>
        <ecNumber evidence="2">3.4.19.12</ecNumber>
    </recommendedName>
</protein>
<dbReference type="PANTHER" id="PTHR43982">
    <property type="entry name" value="UBIQUITIN CARBOXYL-TERMINAL HYDROLASE"/>
    <property type="match status" value="1"/>
</dbReference>
<feature type="compositionally biased region" description="Pro residues" evidence="7">
    <location>
        <begin position="731"/>
        <end position="747"/>
    </location>
</feature>
<keyword evidence="10" id="KW-1185">Reference proteome</keyword>
<dbReference type="InterPro" id="IPR038765">
    <property type="entry name" value="Papain-like_cys_pep_sf"/>
</dbReference>
<dbReference type="GO" id="GO:0004843">
    <property type="term" value="F:cysteine-type deubiquitinase activity"/>
    <property type="evidence" value="ECO:0007669"/>
    <property type="project" value="UniProtKB-EC"/>
</dbReference>
<evidence type="ECO:0000256" key="5">
    <source>
        <dbReference type="ARBA" id="ARBA00022801"/>
    </source>
</evidence>
<dbReference type="InterPro" id="IPR028889">
    <property type="entry name" value="USP"/>
</dbReference>
<dbReference type="GO" id="GO:0070628">
    <property type="term" value="F:proteasome binding"/>
    <property type="evidence" value="ECO:0007669"/>
    <property type="project" value="TreeGrafter"/>
</dbReference>
<dbReference type="GO" id="GO:0016579">
    <property type="term" value="P:protein deubiquitination"/>
    <property type="evidence" value="ECO:0007669"/>
    <property type="project" value="InterPro"/>
</dbReference>
<dbReference type="PROSITE" id="PS00973">
    <property type="entry name" value="USP_2"/>
    <property type="match status" value="1"/>
</dbReference>
<evidence type="ECO:0000313" key="9">
    <source>
        <dbReference type="EMBL" id="KAF2664959.1"/>
    </source>
</evidence>
<evidence type="ECO:0000313" key="10">
    <source>
        <dbReference type="Proteomes" id="UP000799302"/>
    </source>
</evidence>
<proteinExistence type="predicted"/>
<evidence type="ECO:0000259" key="8">
    <source>
        <dbReference type="PROSITE" id="PS50235"/>
    </source>
</evidence>
<comment type="catalytic activity">
    <reaction evidence="1">
        <text>Thiol-dependent hydrolysis of ester, thioester, amide, peptide and isopeptide bonds formed by the C-terminal Gly of ubiquitin (a 76-residue protein attached to proteins as an intracellular targeting signal).</text>
        <dbReference type="EC" id="3.4.19.12"/>
    </reaction>
</comment>
<dbReference type="OrthoDB" id="2420415at2759"/>
<dbReference type="PROSITE" id="PS50235">
    <property type="entry name" value="USP_3"/>
    <property type="match status" value="1"/>
</dbReference>
<sequence>MENTPKTPGKTPPRIISDLKLYDLAAPDSRNPFTQPPYSYDHDTFIVPKTPDVKRCNHRFSVKHNRTHLDDPENGYPTRPIRKTAGICQECRCHVEITLLTNGPIPERCPTDIAPLHHFVLAGPMREQGRQRIFTFVCTTCRASLELIYRPPRLDEPYFDLLTDPENLRNRYEEALRQDPERRSIVMQSGIKVLDALSSYLNESLNPTREDRIIPEENKRFMTSFGKDCESFLVWLGFRKVYIPNPDGSPSENKGWQLPNTPSKDIFTDGPGVLLEDVQEEITVRMRKYSEAERRMLRNPLDPPHLLDLRVQNVLDSEVYTKAPTTLRSFKFDSELDEYFAGLGATQDFSDKLLKFCFNKQIEADPDHSSYYFDCLKGISEKRGTDDLNIIVGTLASEGYVSQQDVVKAYRYLGFQQSEIPSLVDDQILGSFNSRLESSPRHQESELRDKLRMIGVSRGSPSLTSAAENDFKTPQQALKWLDPTFDGSVQISDDSIIALAASKQSDRPEQTDLCRKAVEILAQDRDSEFLRIWAREGSYPENSKEEQIAAAYRFFNINDRTSTVDLDVLQFYTYESEDPARNEEAMRHYAVLSNHILKPNAGKGESWDTPVGLENMGNTCYLNCLLQFLYAIRPLRELITDFDEYKLDTSDPSYVPKKLDTQVVSKNMTILSQTFVKELRLLFQEMASDPRSSVRPTWDLAKLALKGDPVSGPAMPLLEPQEEEETRPPMKEPSPPPRPPPVPPRPIIGPMNKNDAGKTSIWNNDESTRREAEQAAQQQDVSEAMDEVLLKLQCAIKDTVPTSDGGMTDKVNELFYGKCVWKFLDSKTEDNTEIFASINVSLISKPKTISAGLDQSFGIDELESEGKKVRRYRTITKPPPIFQIHLHRQDYDHNRGDSVVLKHHIQLEEVIYLDRFITSSNPELHKVRENSWELDARLAKMHARRNQLLATTIDMEKPELLDATWSFVSSQGDVLNTDDPTLVDDLRAEAEHVRLKARAVSARLDGLETRRAALFTPYTRHAYRLAAVFVHRGQGGAMGGHYWIYIYDFKVDKWRRYEDREVREVTDPQEEIFKEKDPELQGAPYFVVYVRDEVKDEVVDALCRIKPVEEEVDADTQMGGMSEDGGNVNGLSLLKSSEAEEGAMKA</sequence>
<dbReference type="InterPro" id="IPR018200">
    <property type="entry name" value="USP_CS"/>
</dbReference>
<dbReference type="InterPro" id="IPR044635">
    <property type="entry name" value="UBP14-like"/>
</dbReference>
<evidence type="ECO:0000256" key="4">
    <source>
        <dbReference type="ARBA" id="ARBA00022786"/>
    </source>
</evidence>
<dbReference type="GO" id="GO:0043161">
    <property type="term" value="P:proteasome-mediated ubiquitin-dependent protein catabolic process"/>
    <property type="evidence" value="ECO:0007669"/>
    <property type="project" value="InterPro"/>
</dbReference>
<dbReference type="InterPro" id="IPR001394">
    <property type="entry name" value="Peptidase_C19_UCH"/>
</dbReference>
<dbReference type="InterPro" id="IPR025305">
    <property type="entry name" value="UCH_repeat_domain"/>
</dbReference>
<keyword evidence="3" id="KW-0645">Protease</keyword>
<feature type="region of interest" description="Disordered" evidence="7">
    <location>
        <begin position="709"/>
        <end position="781"/>
    </location>
</feature>
<dbReference type="AlphaFoldDB" id="A0A6A6TXZ5"/>
<dbReference type="SUPFAM" id="SSF54001">
    <property type="entry name" value="Cysteine proteinases"/>
    <property type="match status" value="1"/>
</dbReference>
<dbReference type="EC" id="3.4.19.12" evidence="2"/>
<evidence type="ECO:0000256" key="2">
    <source>
        <dbReference type="ARBA" id="ARBA00012759"/>
    </source>
</evidence>
<keyword evidence="5" id="KW-0378">Hydrolase</keyword>
<dbReference type="GO" id="GO:0061136">
    <property type="term" value="P:regulation of proteasomal protein catabolic process"/>
    <property type="evidence" value="ECO:0007669"/>
    <property type="project" value="TreeGrafter"/>
</dbReference>
<name>A0A6A6TXZ5_9PEZI</name>
<dbReference type="PANTHER" id="PTHR43982:SF6">
    <property type="entry name" value="UBIQUITIN CARBOXYL-TERMINAL HYDROLASE 2-RELATED"/>
    <property type="match status" value="1"/>
</dbReference>
<keyword evidence="6" id="KW-0788">Thiol protease</keyword>
<feature type="region of interest" description="Disordered" evidence="7">
    <location>
        <begin position="1113"/>
        <end position="1146"/>
    </location>
</feature>
<reference evidence="9" key="1">
    <citation type="journal article" date="2020" name="Stud. Mycol.">
        <title>101 Dothideomycetes genomes: a test case for predicting lifestyles and emergence of pathogens.</title>
        <authorList>
            <person name="Haridas S."/>
            <person name="Albert R."/>
            <person name="Binder M."/>
            <person name="Bloem J."/>
            <person name="Labutti K."/>
            <person name="Salamov A."/>
            <person name="Andreopoulos B."/>
            <person name="Baker S."/>
            <person name="Barry K."/>
            <person name="Bills G."/>
            <person name="Bluhm B."/>
            <person name="Cannon C."/>
            <person name="Castanera R."/>
            <person name="Culley D."/>
            <person name="Daum C."/>
            <person name="Ezra D."/>
            <person name="Gonzalez J."/>
            <person name="Henrissat B."/>
            <person name="Kuo A."/>
            <person name="Liang C."/>
            <person name="Lipzen A."/>
            <person name="Lutzoni F."/>
            <person name="Magnuson J."/>
            <person name="Mondo S."/>
            <person name="Nolan M."/>
            <person name="Ohm R."/>
            <person name="Pangilinan J."/>
            <person name="Park H.-J."/>
            <person name="Ramirez L."/>
            <person name="Alfaro M."/>
            <person name="Sun H."/>
            <person name="Tritt A."/>
            <person name="Yoshinaga Y."/>
            <person name="Zwiers L.-H."/>
            <person name="Turgeon B."/>
            <person name="Goodwin S."/>
            <person name="Spatafora J."/>
            <person name="Crous P."/>
            <person name="Grigoriev I."/>
        </authorList>
    </citation>
    <scope>NUCLEOTIDE SEQUENCE</scope>
    <source>
        <strain evidence="9">CBS 115976</strain>
    </source>
</reference>
<keyword evidence="4" id="KW-0833">Ubl conjugation pathway</keyword>
<dbReference type="Pfam" id="PF00443">
    <property type="entry name" value="UCH"/>
    <property type="match status" value="1"/>
</dbReference>
<accession>A0A6A6TXZ5</accession>
<evidence type="ECO:0000256" key="3">
    <source>
        <dbReference type="ARBA" id="ARBA00022670"/>
    </source>
</evidence>
<evidence type="ECO:0000256" key="1">
    <source>
        <dbReference type="ARBA" id="ARBA00000707"/>
    </source>
</evidence>
<dbReference type="PROSITE" id="PS00972">
    <property type="entry name" value="USP_1"/>
    <property type="match status" value="1"/>
</dbReference>
<dbReference type="Proteomes" id="UP000799302">
    <property type="component" value="Unassembled WGS sequence"/>
</dbReference>